<evidence type="ECO:0000313" key="3">
    <source>
        <dbReference type="EnsemblMetazoa" id="XP_028138609.1"/>
    </source>
</evidence>
<dbReference type="Proteomes" id="UP001652700">
    <property type="component" value="Unplaced"/>
</dbReference>
<feature type="compositionally biased region" description="Polar residues" evidence="1">
    <location>
        <begin position="963"/>
        <end position="975"/>
    </location>
</feature>
<dbReference type="EnsemblMetazoa" id="XM_028282808.2">
    <property type="protein sequence ID" value="XP_028138609.1"/>
    <property type="gene ID" value="LOC114333000"/>
</dbReference>
<feature type="compositionally biased region" description="Low complexity" evidence="1">
    <location>
        <begin position="1047"/>
        <end position="1059"/>
    </location>
</feature>
<organism evidence="5">
    <name type="scientific">Diabrotica virgifera virgifera</name>
    <name type="common">western corn rootworm</name>
    <dbReference type="NCBI Taxonomy" id="50390"/>
    <lineage>
        <taxon>Eukaryota</taxon>
        <taxon>Metazoa</taxon>
        <taxon>Ecdysozoa</taxon>
        <taxon>Arthropoda</taxon>
        <taxon>Hexapoda</taxon>
        <taxon>Insecta</taxon>
        <taxon>Pterygota</taxon>
        <taxon>Neoptera</taxon>
        <taxon>Endopterygota</taxon>
        <taxon>Coleoptera</taxon>
        <taxon>Polyphaga</taxon>
        <taxon>Cucujiformia</taxon>
        <taxon>Chrysomeloidea</taxon>
        <taxon>Chrysomelidae</taxon>
        <taxon>Galerucinae</taxon>
        <taxon>Diabroticina</taxon>
        <taxon>Diabroticites</taxon>
        <taxon>Diabrotica</taxon>
    </lineage>
</organism>
<keyword evidence="4" id="KW-1185">Reference proteome</keyword>
<sequence>MNLKFLQLAITTQLVYIVASQNDRSYDTNDWIPVTQKASAEETTQKKATARVLNLDSPSQKFFPDDYIYKKSRPNFQSRPKHKDRYNVPKYENTYKFELPPTLPQNGGPKFQYYPKQEVQLPNYQQPPTVNVYRAPPLQQYVPNAQAVVRERLPLPNIQSNYGQYNIPINSTNFYQTINPYSINQELIGNIQIQTPNGANPVFYQVPSKTVGNQEDKVLYQMPSDIIGTQNNQNLYLNPNGGVSNQHVPANIGNSGVPTEKNDGAKESVQLVYVPLENLKDGQPVPQDTQTVYRQVESPRYENLLDKNHRLAAIEQDFIQQALQATKLQEEIQLGDPLLLQVSTTPKPIKKRKPHQPPLAVYVEGEKQQVEISDVLEALKSAKSIAVQDSIQPNSPEIFIGPSTLEAPDYSKFPLPYLNNIDGNRSNKNIDSLPFFVAPLSFKTPPGYSKIPLPAPHVGSVVISIKDDLQGKRSTIRPSHLNNINIHQQIKNSPTTAKPSFNTISPQPYLAQTYYNPESFTPSPQPQLLQFAVNDQNKVYDFTGANYNQQNSNDYSQPQKSHVNVKGPDVSSKEKNTVPSFQYSYIDEIATGTTSKPNPSNLNTYNLKITDPVKYDVPSRQVINQEQYIQEEKIPTYVPSYNEQYSNNRENKKPTELPVQYEPIATTFDINQQRAQEQVVNIKPKSEIHNLSPSREVVNNYSEEQQPKPHLPDVNPLELAINEFELHQINTQLEEKPRVKNQNTYKTRPTQNVNEEHDYKFDPELHRFSSTPATILRDSYVETTVRPTRQRGRVRTRPPTTTTTTTVAPEEEQYTVLEDFDVREKPTSRFSTPSSVRYIAQTKHVEPIPTAAQNTQYSSGSVSEIENIPSNVYSLNTKQNVYTEAPDKEYTYTLNQQLMDQQILHVDSKESVPKYEQQGQFEVDPHSHQYTIPTTGGYIKQQQYNEQKEYDNKQRYNEEKEYNTQPQYSEEQTYNKQEKYTQDVNESKENQEEYTNPLEDPSVRSLLIPNLLVPTTTKDAYLPTRSSTSGPSYLPTTERIIVSTVASTERPIETTTTSRIRSRTRGGNKYSENNTTRRPSSRRRPTQYSRVTTERTRHTPDVEYSTRSTSTKQRFRTRGRTTPNSITERLITTENEIHEAPSSEAPVNIRTHPDGSESYMQYDHQTVDQREEKPIIDEEYSKVLVTSGRPILQYENTASTSKPTLNIQVTRPADTYQQYEEEDTPRVKVRGRIRDKPRITSTTTEKVITRRITTARPVVKEEEEEFYGFFKQPDFGPPPESKVEVTTIPPSPRIYTYQTPSQHREDYQVPLSSINTDTSTVRFVGEIVPKYTTSKEVQTETETPKPRIRSRTRAPQRKPTYNQDYLDKTTKRSSVIRSRGKTHYRLPENLKKTKDEEADVEGGNYPTPFLQGRRTVTTPSPGFQITVAPDDDIEDDQSPHQSIHRPNIVASPEEWHDASIDHVSDDKTKGNLIDTPQEEPLQLFENQNLSSDQPFALPVKSSFEETTTDKSDEQFRKTTQKIEEQFEAINNFNITTEHNENVEKKEEKKKRRKGVWKLVKQRPVDRLEASESQNYFSVLNSFHDIEKVPTVDNNDQKYEKTVNSYTDYVTPFVEQEGNVKQFKSTLDDKVATTEQPDLKTTIQDIEKEDQTEPVDYTLSTTYSTTNSQPNSEEGDFLDSIYEMFGMSRDAKTQGDSLNIASTEASTETTITTSPNPTFPDELTDEPVRSTTVNATEPNTETTTLQDFLTTLKIEEEKQEKELLPFQVEPWNMKEVRTSTSTEVSHETEICYKGRCVRSHNKRRRH</sequence>
<keyword evidence="2" id="KW-0732">Signal</keyword>
<name>A0A6P7FQJ6_DIAVI</name>
<feature type="compositionally biased region" description="Basic and acidic residues" evidence="1">
    <location>
        <begin position="953"/>
        <end position="962"/>
    </location>
</feature>
<dbReference type="RefSeq" id="XP_028138609.1">
    <property type="nucleotide sequence ID" value="XM_028282808.1"/>
</dbReference>
<protein>
    <submittedName>
        <fullName evidence="5">Uncharacterized protein LOC114333000</fullName>
    </submittedName>
</protein>
<evidence type="ECO:0000256" key="2">
    <source>
        <dbReference type="SAM" id="SignalP"/>
    </source>
</evidence>
<feature type="compositionally biased region" description="Low complexity" evidence="1">
    <location>
        <begin position="1702"/>
        <end position="1715"/>
    </location>
</feature>
<feature type="compositionally biased region" description="Low complexity" evidence="1">
    <location>
        <begin position="546"/>
        <end position="559"/>
    </location>
</feature>
<feature type="compositionally biased region" description="Basic and acidic residues" evidence="1">
    <location>
        <begin position="1092"/>
        <end position="1101"/>
    </location>
</feature>
<gene>
    <name evidence="5" type="primary">LOC114333000</name>
</gene>
<evidence type="ECO:0000313" key="4">
    <source>
        <dbReference type="Proteomes" id="UP001652700"/>
    </source>
</evidence>
<accession>A0A6P7FQJ6</accession>
<feature type="chain" id="PRO_5027625064" evidence="2">
    <location>
        <begin position="21"/>
        <end position="1805"/>
    </location>
</feature>
<evidence type="ECO:0000256" key="1">
    <source>
        <dbReference type="SAM" id="MobiDB-lite"/>
    </source>
</evidence>
<feature type="region of interest" description="Disordered" evidence="1">
    <location>
        <begin position="1334"/>
        <end position="1363"/>
    </location>
</feature>
<dbReference type="InParanoid" id="A0A6P7FQJ6"/>
<dbReference type="KEGG" id="dvv:114333000"/>
<proteinExistence type="predicted"/>
<feature type="compositionally biased region" description="Basic residues" evidence="1">
    <location>
        <begin position="1346"/>
        <end position="1356"/>
    </location>
</feature>
<feature type="signal peptide" evidence="2">
    <location>
        <begin position="1"/>
        <end position="20"/>
    </location>
</feature>
<reference evidence="5" key="1">
    <citation type="submission" date="2025-04" db="UniProtKB">
        <authorList>
            <consortium name="RefSeq"/>
        </authorList>
    </citation>
    <scope>IDENTIFICATION</scope>
    <source>
        <tissue evidence="5">Whole insect</tissue>
    </source>
</reference>
<feature type="region of interest" description="Disordered" evidence="1">
    <location>
        <begin position="953"/>
        <end position="999"/>
    </location>
</feature>
<feature type="compositionally biased region" description="Polar residues" evidence="1">
    <location>
        <begin position="928"/>
        <end position="940"/>
    </location>
</feature>
<feature type="compositionally biased region" description="Basic and acidic residues" evidence="1">
    <location>
        <begin position="976"/>
        <end position="991"/>
    </location>
</feature>
<feature type="region of interest" description="Disordered" evidence="1">
    <location>
        <begin position="1269"/>
        <end position="1294"/>
    </location>
</feature>
<dbReference type="GeneID" id="114333000"/>
<feature type="region of interest" description="Disordered" evidence="1">
    <location>
        <begin position="915"/>
        <end position="940"/>
    </location>
</feature>
<feature type="region of interest" description="Disordered" evidence="1">
    <location>
        <begin position="1702"/>
        <end position="1724"/>
    </location>
</feature>
<feature type="region of interest" description="Disordered" evidence="1">
    <location>
        <begin position="546"/>
        <end position="575"/>
    </location>
</feature>
<feature type="region of interest" description="Disordered" evidence="1">
    <location>
        <begin position="1391"/>
        <end position="1416"/>
    </location>
</feature>
<reference evidence="3" key="2">
    <citation type="submission" date="2025-05" db="UniProtKB">
        <authorList>
            <consortium name="EnsemblMetazoa"/>
        </authorList>
    </citation>
    <scope>IDENTIFICATION</scope>
</reference>
<dbReference type="OrthoDB" id="6382824at2759"/>
<evidence type="ECO:0000313" key="5">
    <source>
        <dbReference type="RefSeq" id="XP_028138609.1"/>
    </source>
</evidence>
<feature type="region of interest" description="Disordered" evidence="1">
    <location>
        <begin position="1044"/>
        <end position="1121"/>
    </location>
</feature>
<feature type="region of interest" description="Disordered" evidence="1">
    <location>
        <begin position="786"/>
        <end position="806"/>
    </location>
</feature>
<feature type="compositionally biased region" description="Low complexity" evidence="1">
    <location>
        <begin position="797"/>
        <end position="806"/>
    </location>
</feature>